<feature type="domain" description="PDZ" evidence="4">
    <location>
        <begin position="1923"/>
        <end position="2006"/>
    </location>
</feature>
<feature type="compositionally biased region" description="Basic and acidic residues" evidence="1">
    <location>
        <begin position="78"/>
        <end position="87"/>
    </location>
</feature>
<dbReference type="SUPFAM" id="SSF48065">
    <property type="entry name" value="DBL homology domain (DH-domain)"/>
    <property type="match status" value="1"/>
</dbReference>
<dbReference type="InterPro" id="IPR018980">
    <property type="entry name" value="FERM_PH-like_C"/>
</dbReference>
<dbReference type="CDD" id="cd00136">
    <property type="entry name" value="PDZ_canonical"/>
    <property type="match status" value="3"/>
</dbReference>
<dbReference type="InterPro" id="IPR019748">
    <property type="entry name" value="FERM_central"/>
</dbReference>
<feature type="region of interest" description="Disordered" evidence="1">
    <location>
        <begin position="133"/>
        <end position="180"/>
    </location>
</feature>
<dbReference type="PRINTS" id="PR00935">
    <property type="entry name" value="BAND41"/>
</dbReference>
<feature type="compositionally biased region" description="Pro residues" evidence="1">
    <location>
        <begin position="1856"/>
        <end position="1869"/>
    </location>
</feature>
<dbReference type="InterPro" id="IPR036034">
    <property type="entry name" value="PDZ_sf"/>
</dbReference>
<accession>A0AA35XEK9</accession>
<dbReference type="Gene3D" id="2.30.42.10">
    <property type="match status" value="3"/>
</dbReference>
<dbReference type="SUPFAM" id="SSF47031">
    <property type="entry name" value="Second domain of FERM"/>
    <property type="match status" value="1"/>
</dbReference>
<feature type="compositionally biased region" description="Polar residues" evidence="1">
    <location>
        <begin position="1815"/>
        <end position="1825"/>
    </location>
</feature>
<dbReference type="InterPro" id="IPR011993">
    <property type="entry name" value="PH-like_dom_sf"/>
</dbReference>
<feature type="region of interest" description="Disordered" evidence="1">
    <location>
        <begin position="928"/>
        <end position="1026"/>
    </location>
</feature>
<feature type="region of interest" description="Disordered" evidence="1">
    <location>
        <begin position="1895"/>
        <end position="1919"/>
    </location>
</feature>
<protein>
    <submittedName>
        <fullName evidence="5">FERM and PDZ domain-containing protein 2</fullName>
    </submittedName>
</protein>
<feature type="compositionally biased region" description="Low complexity" evidence="1">
    <location>
        <begin position="101"/>
        <end position="115"/>
    </location>
</feature>
<feature type="compositionally biased region" description="Basic and acidic residues" evidence="1">
    <location>
        <begin position="8"/>
        <end position="22"/>
    </location>
</feature>
<dbReference type="EMBL" id="CASHTH010003734">
    <property type="protein sequence ID" value="CAI8048565.1"/>
    <property type="molecule type" value="Genomic_DNA"/>
</dbReference>
<dbReference type="CDD" id="cd14473">
    <property type="entry name" value="FERM_B-lobe"/>
    <property type="match status" value="1"/>
</dbReference>
<dbReference type="PROSITE" id="PS50057">
    <property type="entry name" value="FERM_3"/>
    <property type="match status" value="1"/>
</dbReference>
<dbReference type="PANTHER" id="PTHR46900:SF2">
    <property type="entry name" value="TYROSINE-PROTEIN PHOSPHATASE NON-RECEPTOR TYPE 13"/>
    <property type="match status" value="1"/>
</dbReference>
<dbReference type="SMART" id="SM00228">
    <property type="entry name" value="PDZ"/>
    <property type="match status" value="3"/>
</dbReference>
<feature type="compositionally biased region" description="Pro residues" evidence="1">
    <location>
        <begin position="946"/>
        <end position="973"/>
    </location>
</feature>
<gene>
    <name evidence="5" type="ORF">GBAR_LOCUS26772</name>
</gene>
<feature type="region of interest" description="Disordered" evidence="1">
    <location>
        <begin position="1"/>
        <end position="22"/>
    </location>
</feature>
<evidence type="ECO:0000313" key="6">
    <source>
        <dbReference type="Proteomes" id="UP001174909"/>
    </source>
</evidence>
<feature type="compositionally biased region" description="Pro residues" evidence="1">
    <location>
        <begin position="1831"/>
        <end position="1849"/>
    </location>
</feature>
<dbReference type="Pfam" id="PF00373">
    <property type="entry name" value="FERM_M"/>
    <property type="match status" value="1"/>
</dbReference>
<dbReference type="Pfam" id="PF09380">
    <property type="entry name" value="FERM_C"/>
    <property type="match status" value="1"/>
</dbReference>
<dbReference type="InterPro" id="IPR019749">
    <property type="entry name" value="Band_41_domain"/>
</dbReference>
<dbReference type="Pfam" id="PF00621">
    <property type="entry name" value="RhoGEF"/>
    <property type="match status" value="1"/>
</dbReference>
<dbReference type="InterPro" id="IPR035899">
    <property type="entry name" value="DBL_dom_sf"/>
</dbReference>
<feature type="compositionally biased region" description="Basic and acidic residues" evidence="1">
    <location>
        <begin position="931"/>
        <end position="941"/>
    </location>
</feature>
<feature type="region of interest" description="Disordered" evidence="1">
    <location>
        <begin position="54"/>
        <end position="115"/>
    </location>
</feature>
<feature type="compositionally biased region" description="Polar residues" evidence="1">
    <location>
        <begin position="150"/>
        <end position="163"/>
    </location>
</feature>
<feature type="domain" description="PDZ" evidence="4">
    <location>
        <begin position="1631"/>
        <end position="1709"/>
    </location>
</feature>
<dbReference type="PROSITE" id="PS50010">
    <property type="entry name" value="DH_2"/>
    <property type="match status" value="1"/>
</dbReference>
<dbReference type="SUPFAM" id="SSF50729">
    <property type="entry name" value="PH domain-like"/>
    <property type="match status" value="2"/>
</dbReference>
<evidence type="ECO:0000256" key="1">
    <source>
        <dbReference type="SAM" id="MobiDB-lite"/>
    </source>
</evidence>
<dbReference type="Pfam" id="PF00595">
    <property type="entry name" value="PDZ"/>
    <property type="match status" value="3"/>
</dbReference>
<feature type="region of interest" description="Disordered" evidence="1">
    <location>
        <begin position="1146"/>
        <end position="1197"/>
    </location>
</feature>
<dbReference type="SMART" id="SM00325">
    <property type="entry name" value="RhoGEF"/>
    <property type="match status" value="1"/>
</dbReference>
<name>A0AA35XEK9_GEOBA</name>
<evidence type="ECO:0000259" key="4">
    <source>
        <dbReference type="PROSITE" id="PS50106"/>
    </source>
</evidence>
<dbReference type="Pfam" id="PF09379">
    <property type="entry name" value="FERM_N"/>
    <property type="match status" value="1"/>
</dbReference>
<dbReference type="InterPro" id="IPR001478">
    <property type="entry name" value="PDZ"/>
</dbReference>
<dbReference type="Gene3D" id="1.20.80.10">
    <property type="match status" value="1"/>
</dbReference>
<dbReference type="InterPro" id="IPR029071">
    <property type="entry name" value="Ubiquitin-like_domsf"/>
</dbReference>
<dbReference type="SUPFAM" id="SSF54236">
    <property type="entry name" value="Ubiquitin-like"/>
    <property type="match status" value="1"/>
</dbReference>
<feature type="region of interest" description="Disordered" evidence="1">
    <location>
        <begin position="193"/>
        <end position="236"/>
    </location>
</feature>
<dbReference type="InterPro" id="IPR014352">
    <property type="entry name" value="FERM/acyl-CoA-bd_prot_sf"/>
</dbReference>
<dbReference type="SUPFAM" id="SSF50156">
    <property type="entry name" value="PDZ domain-like"/>
    <property type="match status" value="3"/>
</dbReference>
<sequence>MATTTKSRGFETAKGADDLAEDNKRLQEMLHAALRREAEALRRVKHLSELLAEYRGVGSGSRTPSSGPDPSDGLVPETRWRKEEWESSRAGWEVASDCSAPHSQSSDPMSVSPSLVVSPPLARNEPDIFVFPGAMSAPAPLTCLSERPETLSTPEPDTTSSASAEERSHCHPEASLPPTLLAPALHTIGNIRQERERPPPPRPQNRQSPSPQPVLESRRSEQSAHPAGSDNKRMSVTLERTSVVSSLHSREVHPSSRSRAQSLLRPAWFRRKSLAGRSKARPPTVTPTSITSHFAHFLERSSHMKPHSLSQYIDRPWSDVCRGSQCGPGLAKYRSAVWELFQSETKYLCNQLQPLEQVYKAFLEELQFHRFLVVADVQKIFANLSELVELSITIASDLFKLFNGRHGNRIAPTNELILAFSMFGHKWNPVYQRFCVNKEQQRGFVKALQQLPDFQEYIVVCRGHAMVQRSDLTDFLIAPMQHQCHYQLLLENVLKATSEPSEKSLLTSAIKAFVVALKELQANITAQQRSEELLELQETLSWPSLASLCPDSYIPEGLSLELQPCRVQLATPTRQPLHCGVLRLIDSRGRQGNEVQLFLFTDLVLVTEPRSRSTRIRRELVQYTVSGQPLFLDWLDVHAPSSPKHCFTLVQRNRLQQLVTVHTLRALSLEERVTWEGPGLFITPESILLRPGGQVEVLDGIYDDKQSQFVAPESRFGSELDKEKVYVYSLGASVSAAVDGTETSSLHHLLGAMVAKEPATRPSLQEVLTSCAHLAPDEALDEVKELVSLVLGRSEYTSSEDETDVSEENLDHELTLALQMISTSQRGSVSSLTKGSTQFLKRRPSSRSVGAISLARLSISSVPPTYHLSLQEGLNTSSPHVLHRAVSLNLRSQDIQLLACKTNRHLPPAPAQSGPLVPAFTDVQRTAEVNDGTRRAPESPRRSPHPSLPRSPPPSSPSLEASPPPSPPASPPPDIRHDLVYPENAPYPPSNAFQVNSLLDDFPPLPPPHPLSSSPVLESHDDTQPSLASTVNTLEKIDSLLLDKPQVTGNTSRSKGEESHLSVASFDYSDLENSHLNRNSSANSSGDEFEFPRPLPPLPTESEEAKAYDTNTAVDEALHLMDGRNWDATNSGESQNEEDEVKALYATVDKSKKTSRQIRRKSRPEQSDDTGSFLAPVEPERASPSPEVVEQPLLFSPDPTDYRPASGVYEEVEAHSVQVPCVDSRGYTEVGKSTGFTPVLEVGFSGTGSINKLRNVLGPEFSSMTGGKVGETSVPMPHGRRAVQVVLLNGKAVEFAVDVSATTSQLFGQVVSSQSLQDSHFFGLAVRIDRDEVFLDMESKLVKYAPKDWVTSHAPLTVFFRVKYYVENVSQLAPPLTRHLYYLQLRKDTMEGRMFCHEDHILRLAALAIQAERGNTTSLGRIEDYVPAQVLEKLGRESVENLLSVMHRERFGLSRMEAELEFLKEAQKLPEYGMLFYRVAKAKHEEPGSVWLGFCVRGIVVFDVHKDIKTAIHHCAWRKTNNICYAHRKFVIELQDKPEPLVFFASTYKRARYLLELSKACHKFHLVWAKKSHEQSGERVSFSPVTKSVPNLDQSVATNAVVEYPSLSRPSSVVDNVRPSTPPPPHLHPVRIVLNRQRADNFGFSLAGSTHSNNVYVAKVVTGSVCDGQLLVGDKVTAINDTAVESYRQTLAILKDCGPHVAIDVQRRGTRDLVLPTGESVNVQVCKEEGVLGVRIAGGSDKPYGRGLVRIKQVTADTAGSRSGALLEGDIILQVNSVSLQGMTHQQAADVIVKAGDNVFLQIHRPFDPNWWRASPTNSRASPVRSTCHSPPSPTQHTPSPPPPFPTLSPPMSQSSPPPPLPTLPPPPLTEDSFEAESFFQHSSSEPDLLAGMEEEEMPVTESSYQSNPEPQSSEPGGDVTFDVTLRKGHRGFGFRLDKYKSGKEGCGVFILAIDDNPAKANGRLEAGDEIISVNGASLVGHTHHQCLQVLRAVTATGTLTIHRRESHTPHITNMQPPPPNETVGLDCSSAPPPPSTSPPLTDEHD</sequence>
<dbReference type="PROSITE" id="PS50106">
    <property type="entry name" value="PDZ"/>
    <property type="match status" value="3"/>
</dbReference>
<evidence type="ECO:0000313" key="5">
    <source>
        <dbReference type="EMBL" id="CAI8048565.1"/>
    </source>
</evidence>
<keyword evidence="6" id="KW-1185">Reference proteome</keyword>
<feature type="region of interest" description="Disordered" evidence="1">
    <location>
        <begin position="2003"/>
        <end position="2046"/>
    </location>
</feature>
<evidence type="ECO:0000259" key="2">
    <source>
        <dbReference type="PROSITE" id="PS50010"/>
    </source>
</evidence>
<dbReference type="Proteomes" id="UP001174909">
    <property type="component" value="Unassembled WGS sequence"/>
</dbReference>
<dbReference type="CDD" id="cd17101">
    <property type="entry name" value="FERM_F1_PTPN13_like"/>
    <property type="match status" value="1"/>
</dbReference>
<feature type="region of interest" description="Disordered" evidence="1">
    <location>
        <begin position="1075"/>
        <end position="1107"/>
    </location>
</feature>
<dbReference type="Gene3D" id="1.20.900.10">
    <property type="entry name" value="Dbl homology (DH) domain"/>
    <property type="match status" value="1"/>
</dbReference>
<evidence type="ECO:0000259" key="3">
    <source>
        <dbReference type="PROSITE" id="PS50057"/>
    </source>
</evidence>
<dbReference type="SMART" id="SM01196">
    <property type="entry name" value="FERM_C"/>
    <property type="match status" value="1"/>
</dbReference>
<dbReference type="InterPro" id="IPR035963">
    <property type="entry name" value="FERM_2"/>
</dbReference>
<comment type="caution">
    <text evidence="5">The sequence shown here is derived from an EMBL/GenBank/DDBJ whole genome shotgun (WGS) entry which is preliminary data.</text>
</comment>
<dbReference type="InterPro" id="IPR000299">
    <property type="entry name" value="FERM_domain"/>
</dbReference>
<dbReference type="InterPro" id="IPR018979">
    <property type="entry name" value="FERM_N"/>
</dbReference>
<proteinExistence type="predicted"/>
<dbReference type="InterPro" id="IPR052074">
    <property type="entry name" value="NonRcpt_TyrProt_Phosphatase"/>
</dbReference>
<dbReference type="PRINTS" id="PR00661">
    <property type="entry name" value="ERMFAMILY"/>
</dbReference>
<feature type="compositionally biased region" description="Polar residues" evidence="1">
    <location>
        <begin position="1901"/>
        <end position="1915"/>
    </location>
</feature>
<feature type="compositionally biased region" description="Basic residues" evidence="1">
    <location>
        <begin position="1153"/>
        <end position="1162"/>
    </location>
</feature>
<dbReference type="GO" id="GO:0005085">
    <property type="term" value="F:guanyl-nucleotide exchange factor activity"/>
    <property type="evidence" value="ECO:0007669"/>
    <property type="project" value="InterPro"/>
</dbReference>
<dbReference type="InterPro" id="IPR000219">
    <property type="entry name" value="DH_dom"/>
</dbReference>
<organism evidence="5 6">
    <name type="scientific">Geodia barretti</name>
    <name type="common">Barrett's horny sponge</name>
    <dbReference type="NCBI Taxonomy" id="519541"/>
    <lineage>
        <taxon>Eukaryota</taxon>
        <taxon>Metazoa</taxon>
        <taxon>Porifera</taxon>
        <taxon>Demospongiae</taxon>
        <taxon>Heteroscleromorpha</taxon>
        <taxon>Tetractinellida</taxon>
        <taxon>Astrophorina</taxon>
        <taxon>Geodiidae</taxon>
        <taxon>Geodia</taxon>
    </lineage>
</organism>
<dbReference type="InterPro" id="IPR000798">
    <property type="entry name" value="Ez/rad/moesin-like"/>
</dbReference>
<dbReference type="Gene3D" id="3.10.20.90">
    <property type="entry name" value="Phosphatidylinositol 3-kinase Catalytic Subunit, Chain A, domain 1"/>
    <property type="match status" value="1"/>
</dbReference>
<feature type="domain" description="PDZ" evidence="4">
    <location>
        <begin position="1720"/>
        <end position="1807"/>
    </location>
</feature>
<reference evidence="5" key="1">
    <citation type="submission" date="2023-03" db="EMBL/GenBank/DDBJ databases">
        <authorList>
            <person name="Steffen K."/>
            <person name="Cardenas P."/>
        </authorList>
    </citation>
    <scope>NUCLEOTIDE SEQUENCE</scope>
</reference>
<dbReference type="SMART" id="SM00295">
    <property type="entry name" value="B41"/>
    <property type="match status" value="1"/>
</dbReference>
<feature type="domain" description="DH" evidence="2">
    <location>
        <begin position="332"/>
        <end position="523"/>
    </location>
</feature>
<dbReference type="PANTHER" id="PTHR46900">
    <property type="entry name" value="TYROSINE-PROTEIN PHOSPHATASE NON-RECEPTOR TYPE 13"/>
    <property type="match status" value="1"/>
</dbReference>
<feature type="domain" description="FERM" evidence="3">
    <location>
        <begin position="1281"/>
        <end position="1569"/>
    </location>
</feature>
<dbReference type="Gene3D" id="2.30.29.30">
    <property type="entry name" value="Pleckstrin-homology domain (PH domain)/Phosphotyrosine-binding domain (PTB)"/>
    <property type="match status" value="2"/>
</dbReference>
<feature type="region of interest" description="Disordered" evidence="1">
    <location>
        <begin position="1811"/>
        <end position="1872"/>
    </location>
</feature>
<feature type="compositionally biased region" description="Polar residues" evidence="1">
    <location>
        <begin position="1075"/>
        <end position="1086"/>
    </location>
</feature>
<dbReference type="GO" id="GO:0008092">
    <property type="term" value="F:cytoskeletal protein binding"/>
    <property type="evidence" value="ECO:0007669"/>
    <property type="project" value="InterPro"/>
</dbReference>